<organism evidence="3 4">
    <name type="scientific">Steinernema carpocapsae</name>
    <name type="common">Entomopathogenic nematode</name>
    <dbReference type="NCBI Taxonomy" id="34508"/>
    <lineage>
        <taxon>Eukaryota</taxon>
        <taxon>Metazoa</taxon>
        <taxon>Ecdysozoa</taxon>
        <taxon>Nematoda</taxon>
        <taxon>Chromadorea</taxon>
        <taxon>Rhabditida</taxon>
        <taxon>Tylenchina</taxon>
        <taxon>Panagrolaimomorpha</taxon>
        <taxon>Strongyloidoidea</taxon>
        <taxon>Steinernematidae</taxon>
        <taxon>Steinernema</taxon>
    </lineage>
</organism>
<dbReference type="AlphaFoldDB" id="A0A4U5NTD5"/>
<proteinExistence type="inferred from homology"/>
<evidence type="ECO:0000256" key="1">
    <source>
        <dbReference type="ARBA" id="ARBA00007589"/>
    </source>
</evidence>
<gene>
    <name evidence="3" type="ORF">L596_010986</name>
</gene>
<reference evidence="3 4" key="1">
    <citation type="journal article" date="2015" name="Genome Biol.">
        <title>Comparative genomics of Steinernema reveals deeply conserved gene regulatory networks.</title>
        <authorList>
            <person name="Dillman A.R."/>
            <person name="Macchietto M."/>
            <person name="Porter C.F."/>
            <person name="Rogers A."/>
            <person name="Williams B."/>
            <person name="Antoshechkin I."/>
            <person name="Lee M.M."/>
            <person name="Goodwin Z."/>
            <person name="Lu X."/>
            <person name="Lewis E.E."/>
            <person name="Goodrich-Blair H."/>
            <person name="Stock S.P."/>
            <person name="Adams B.J."/>
            <person name="Sternberg P.W."/>
            <person name="Mortazavi A."/>
        </authorList>
    </citation>
    <scope>NUCLEOTIDE SEQUENCE [LARGE SCALE GENOMIC DNA]</scope>
    <source>
        <strain evidence="3 4">ALL</strain>
    </source>
</reference>
<comment type="caution">
    <text evidence="3">The sequence shown here is derived from an EMBL/GenBank/DDBJ whole genome shotgun (WGS) entry which is preliminary data.</text>
</comment>
<comment type="similarity">
    <text evidence="1">In the N-terminal section; belongs to the MoaB/Mog family.</text>
</comment>
<evidence type="ECO:0000313" key="4">
    <source>
        <dbReference type="Proteomes" id="UP000298663"/>
    </source>
</evidence>
<reference evidence="3 4" key="2">
    <citation type="journal article" date="2019" name="G3 (Bethesda)">
        <title>Hybrid Assembly of the Genome of the Entomopathogenic Nematode Steinernema carpocapsae Identifies the X-Chromosome.</title>
        <authorList>
            <person name="Serra L."/>
            <person name="Macchietto M."/>
            <person name="Macias-Munoz A."/>
            <person name="McGill C.J."/>
            <person name="Rodriguez I.M."/>
            <person name="Rodriguez B."/>
            <person name="Murad R."/>
            <person name="Mortazavi A."/>
        </authorList>
    </citation>
    <scope>NUCLEOTIDE SEQUENCE [LARGE SCALE GENOMIC DNA]</scope>
    <source>
        <strain evidence="3 4">ALL</strain>
    </source>
</reference>
<dbReference type="OrthoDB" id="4349954at2759"/>
<sequence>MCAGRSNVALCRTAGNAAEAYGREALRSGASKRFAFGFNADSRRSRRSGLRRGWPPLCRQSVGKALNNRFPISVLRRTWIALCVEELVDAESSEMNVAIVTISDSSFQDASLDRSGPLMRELLEKSEKLGVTVSNVLIIPDEKELISKTLVDLCNLAVQVVLTSGELDSPLETSLLRLLTRSLNEPVRESSLLCSTRVFRRHLSQL</sequence>
<name>A0A4U5NTD5_STECR</name>
<dbReference type="EMBL" id="AZBU02000003">
    <property type="protein sequence ID" value="TKR86383.1"/>
    <property type="molecule type" value="Genomic_DNA"/>
</dbReference>
<dbReference type="Proteomes" id="UP000298663">
    <property type="component" value="Unassembled WGS sequence"/>
</dbReference>
<dbReference type="Gene3D" id="3.40.980.10">
    <property type="entry name" value="MoaB/Mog-like domain"/>
    <property type="match status" value="1"/>
</dbReference>
<feature type="domain" description="MoaB/Mog" evidence="2">
    <location>
        <begin position="98"/>
        <end position="165"/>
    </location>
</feature>
<protein>
    <recommendedName>
        <fullName evidence="2">MoaB/Mog domain-containing protein</fullName>
    </recommendedName>
</protein>
<dbReference type="InterPro" id="IPR036425">
    <property type="entry name" value="MoaB/Mog-like_dom_sf"/>
</dbReference>
<evidence type="ECO:0000313" key="3">
    <source>
        <dbReference type="EMBL" id="TKR86383.1"/>
    </source>
</evidence>
<accession>A0A4U5NTD5</accession>
<dbReference type="STRING" id="34508.A0A4U5NTD5"/>
<evidence type="ECO:0000259" key="2">
    <source>
        <dbReference type="Pfam" id="PF00994"/>
    </source>
</evidence>
<dbReference type="SUPFAM" id="SSF53218">
    <property type="entry name" value="Molybdenum cofactor biosynthesis proteins"/>
    <property type="match status" value="1"/>
</dbReference>
<keyword evidence="4" id="KW-1185">Reference proteome</keyword>
<dbReference type="InterPro" id="IPR001453">
    <property type="entry name" value="MoaB/Mog_dom"/>
</dbReference>
<dbReference type="Pfam" id="PF00994">
    <property type="entry name" value="MoCF_biosynth"/>
    <property type="match status" value="1"/>
</dbReference>